<organism evidence="5 6">
    <name type="scientific">Pseudoprimorskyibacter insulae</name>
    <dbReference type="NCBI Taxonomy" id="1695997"/>
    <lineage>
        <taxon>Bacteria</taxon>
        <taxon>Pseudomonadati</taxon>
        <taxon>Pseudomonadota</taxon>
        <taxon>Alphaproteobacteria</taxon>
        <taxon>Rhodobacterales</taxon>
        <taxon>Paracoccaceae</taxon>
        <taxon>Pseudoprimorskyibacter</taxon>
    </lineage>
</organism>
<dbReference type="InterPro" id="IPR050679">
    <property type="entry name" value="Bact_HTH_transcr_reg"/>
</dbReference>
<protein>
    <submittedName>
        <fullName evidence="5">HTH-type transcriptional repressor YvoA</fullName>
    </submittedName>
</protein>
<dbReference type="RefSeq" id="WP_245897940.1">
    <property type="nucleotide sequence ID" value="NZ_OMOJ01000013.1"/>
</dbReference>
<keyword evidence="1" id="KW-0805">Transcription regulation</keyword>
<dbReference type="Gene3D" id="3.40.1410.10">
    <property type="entry name" value="Chorismate lyase-like"/>
    <property type="match status" value="1"/>
</dbReference>
<dbReference type="InterPro" id="IPR036390">
    <property type="entry name" value="WH_DNA-bd_sf"/>
</dbReference>
<name>A0A2R8B0A6_9RHOB</name>
<evidence type="ECO:0000313" key="5">
    <source>
        <dbReference type="EMBL" id="SPF81725.1"/>
    </source>
</evidence>
<dbReference type="SUPFAM" id="SSF46785">
    <property type="entry name" value="Winged helix' DNA-binding domain"/>
    <property type="match status" value="1"/>
</dbReference>
<evidence type="ECO:0000259" key="4">
    <source>
        <dbReference type="PROSITE" id="PS50949"/>
    </source>
</evidence>
<proteinExistence type="predicted"/>
<evidence type="ECO:0000313" key="6">
    <source>
        <dbReference type="Proteomes" id="UP000244904"/>
    </source>
</evidence>
<feature type="domain" description="HTH gntR-type" evidence="4">
    <location>
        <begin position="40"/>
        <end position="108"/>
    </location>
</feature>
<dbReference type="InterPro" id="IPR028978">
    <property type="entry name" value="Chorismate_lyase_/UTRA_dom_sf"/>
</dbReference>
<dbReference type="PANTHER" id="PTHR44846:SF1">
    <property type="entry name" value="MANNOSYL-D-GLYCERATE TRANSPORT_METABOLISM SYSTEM REPRESSOR MNGR-RELATED"/>
    <property type="match status" value="1"/>
</dbReference>
<dbReference type="GO" id="GO:0003700">
    <property type="term" value="F:DNA-binding transcription factor activity"/>
    <property type="evidence" value="ECO:0007669"/>
    <property type="project" value="InterPro"/>
</dbReference>
<gene>
    <name evidence="5" type="primary">yvoA</name>
    <name evidence="5" type="ORF">PRI8871_03550</name>
</gene>
<dbReference type="InterPro" id="IPR011663">
    <property type="entry name" value="UTRA"/>
</dbReference>
<dbReference type="PROSITE" id="PS50949">
    <property type="entry name" value="HTH_GNTR"/>
    <property type="match status" value="1"/>
</dbReference>
<dbReference type="SUPFAM" id="SSF64288">
    <property type="entry name" value="Chorismate lyase-like"/>
    <property type="match status" value="1"/>
</dbReference>
<dbReference type="SMART" id="SM00866">
    <property type="entry name" value="UTRA"/>
    <property type="match status" value="1"/>
</dbReference>
<dbReference type="PANTHER" id="PTHR44846">
    <property type="entry name" value="MANNOSYL-D-GLYCERATE TRANSPORT/METABOLISM SYSTEM REPRESSOR MNGR-RELATED"/>
    <property type="match status" value="1"/>
</dbReference>
<evidence type="ECO:0000256" key="2">
    <source>
        <dbReference type="ARBA" id="ARBA00023125"/>
    </source>
</evidence>
<dbReference type="GO" id="GO:0003677">
    <property type="term" value="F:DNA binding"/>
    <property type="evidence" value="ECO:0007669"/>
    <property type="project" value="UniProtKB-KW"/>
</dbReference>
<dbReference type="Pfam" id="PF07702">
    <property type="entry name" value="UTRA"/>
    <property type="match status" value="1"/>
</dbReference>
<keyword evidence="3" id="KW-0804">Transcription</keyword>
<evidence type="ECO:0000256" key="3">
    <source>
        <dbReference type="ARBA" id="ARBA00023163"/>
    </source>
</evidence>
<dbReference type="Proteomes" id="UP000244904">
    <property type="component" value="Unassembled WGS sequence"/>
</dbReference>
<dbReference type="InterPro" id="IPR000524">
    <property type="entry name" value="Tscrpt_reg_HTH_GntR"/>
</dbReference>
<keyword evidence="6" id="KW-1185">Reference proteome</keyword>
<dbReference type="EMBL" id="OMOJ01000013">
    <property type="protein sequence ID" value="SPF81725.1"/>
    <property type="molecule type" value="Genomic_DNA"/>
</dbReference>
<keyword evidence="2" id="KW-0238">DNA-binding</keyword>
<dbReference type="SMART" id="SM00345">
    <property type="entry name" value="HTH_GNTR"/>
    <property type="match status" value="1"/>
</dbReference>
<dbReference type="Gene3D" id="1.10.10.10">
    <property type="entry name" value="Winged helix-like DNA-binding domain superfamily/Winged helix DNA-binding domain"/>
    <property type="match status" value="1"/>
</dbReference>
<reference evidence="6" key="1">
    <citation type="submission" date="2018-03" db="EMBL/GenBank/DDBJ databases">
        <authorList>
            <person name="Rodrigo-Torres L."/>
            <person name="Arahal R. D."/>
            <person name="Lucena T."/>
        </authorList>
    </citation>
    <scope>NUCLEOTIDE SEQUENCE [LARGE SCALE GENOMIC DNA]</scope>
    <source>
        <strain evidence="6">CECT 8871</strain>
    </source>
</reference>
<dbReference type="AlphaFoldDB" id="A0A2R8B0A6"/>
<accession>A0A2R8B0A6</accession>
<dbReference type="InterPro" id="IPR036388">
    <property type="entry name" value="WH-like_DNA-bd_sf"/>
</dbReference>
<dbReference type="GO" id="GO:0045892">
    <property type="term" value="P:negative regulation of DNA-templated transcription"/>
    <property type="evidence" value="ECO:0007669"/>
    <property type="project" value="TreeGrafter"/>
</dbReference>
<sequence>MIDSRAPRLYPVRQKKFGVLDMPDSKAGNATVAALQKSNVSRYIQLAGLFRQRIESGEWEVGAKIPTVKELSEQCGVATMTIRQALASLEKDGLIARYRAKGTFVLDRPKRDLWCEVKTDWTGMLIARDNATINILSDDRNVSLPRYEGHIGNAAPAYRHLRRLHSRDGTTFLLADVFVDERLCSQIDEEAYSKVTAMRLVSDLPGQTIVDANQIVTIGSADLETSDLLNVSIGDPVAKVQRMAVNQHGDIILLANGIYRGDMMKIEVKLR</sequence>
<dbReference type="Pfam" id="PF00392">
    <property type="entry name" value="GntR"/>
    <property type="match status" value="1"/>
</dbReference>
<dbReference type="PRINTS" id="PR00035">
    <property type="entry name" value="HTHGNTR"/>
</dbReference>
<evidence type="ECO:0000256" key="1">
    <source>
        <dbReference type="ARBA" id="ARBA00023015"/>
    </source>
</evidence>
<dbReference type="CDD" id="cd07377">
    <property type="entry name" value="WHTH_GntR"/>
    <property type="match status" value="1"/>
</dbReference>